<organism evidence="1 2">
    <name type="scientific">Marmota monax</name>
    <name type="common">Woodchuck</name>
    <dbReference type="NCBI Taxonomy" id="9995"/>
    <lineage>
        <taxon>Eukaryota</taxon>
        <taxon>Metazoa</taxon>
        <taxon>Chordata</taxon>
        <taxon>Craniata</taxon>
        <taxon>Vertebrata</taxon>
        <taxon>Euteleostomi</taxon>
        <taxon>Mammalia</taxon>
        <taxon>Eutheria</taxon>
        <taxon>Euarchontoglires</taxon>
        <taxon>Glires</taxon>
        <taxon>Rodentia</taxon>
        <taxon>Sciuromorpha</taxon>
        <taxon>Sciuridae</taxon>
        <taxon>Xerinae</taxon>
        <taxon>Marmotini</taxon>
        <taxon>Marmota</taxon>
    </lineage>
</organism>
<name>A0A834PPT5_MARMO</name>
<accession>A0A834PPT5</accession>
<evidence type="ECO:0000313" key="1">
    <source>
        <dbReference type="EMBL" id="KAF7464229.1"/>
    </source>
</evidence>
<reference evidence="1" key="1">
    <citation type="submission" date="2020-08" db="EMBL/GenBank/DDBJ databases">
        <authorList>
            <person name="Shumante A."/>
            <person name="Zimin A.V."/>
            <person name="Puiu D."/>
            <person name="Salzberg S.L."/>
        </authorList>
    </citation>
    <scope>NUCLEOTIDE SEQUENCE</scope>
    <source>
        <strain evidence="1">WC2-LM</strain>
        <tissue evidence="1">Liver</tissue>
    </source>
</reference>
<protein>
    <submittedName>
        <fullName evidence="1">Uncharacterized protein</fullName>
    </submittedName>
</protein>
<dbReference type="AlphaFoldDB" id="A0A834PPT5"/>
<proteinExistence type="predicted"/>
<gene>
    <name evidence="1" type="ORF">GHT09_007559</name>
</gene>
<dbReference type="EMBL" id="WJEC01008052">
    <property type="protein sequence ID" value="KAF7464229.1"/>
    <property type="molecule type" value="Genomic_DNA"/>
</dbReference>
<dbReference type="Proteomes" id="UP000662637">
    <property type="component" value="Unassembled WGS sequence"/>
</dbReference>
<evidence type="ECO:0000313" key="2">
    <source>
        <dbReference type="Proteomes" id="UP000662637"/>
    </source>
</evidence>
<sequence length="227" mass="23857">MWTWPSVGGGGLSRGLCRRKAGTGCLGLQGRCGLRAGDPEVRAGGHLQVALVFMFASLPTAQVMKLDPWCELKTMPERTAPLVGTCLNSPGRGAAHPQGAAEGALGLRAGKGVFPPPATAPVLPWASPAVEAELEGPAEPVLAMWQIMGLSHCRGVNCHSQRDSAAGVTPDSELQGCFAHSLAHLCLDRTRRWASAGGSYRAYPEHQTESSLVAGPRERAGVQLKYT</sequence>
<comment type="caution">
    <text evidence="1">The sequence shown here is derived from an EMBL/GenBank/DDBJ whole genome shotgun (WGS) entry which is preliminary data.</text>
</comment>